<keyword evidence="3" id="KW-1185">Reference proteome</keyword>
<feature type="signal peptide" evidence="1">
    <location>
        <begin position="1"/>
        <end position="25"/>
    </location>
</feature>
<organism evidence="2 3">
    <name type="scientific">Humidesulfovibrio mexicanus</name>
    <dbReference type="NCBI Taxonomy" id="147047"/>
    <lineage>
        <taxon>Bacteria</taxon>
        <taxon>Pseudomonadati</taxon>
        <taxon>Thermodesulfobacteriota</taxon>
        <taxon>Desulfovibrionia</taxon>
        <taxon>Desulfovibrionales</taxon>
        <taxon>Desulfovibrionaceae</taxon>
        <taxon>Humidesulfovibrio</taxon>
    </lineage>
</organism>
<keyword evidence="1" id="KW-0732">Signal</keyword>
<dbReference type="RefSeq" id="WP_089275456.1">
    <property type="nucleotide sequence ID" value="NZ_FZOC01000009.1"/>
</dbReference>
<dbReference type="Proteomes" id="UP000198324">
    <property type="component" value="Unassembled WGS sequence"/>
</dbReference>
<dbReference type="AlphaFoldDB" id="A0A239CUK1"/>
<reference evidence="2 3" key="1">
    <citation type="submission" date="2017-06" db="EMBL/GenBank/DDBJ databases">
        <authorList>
            <person name="Kim H.J."/>
            <person name="Triplett B.A."/>
        </authorList>
    </citation>
    <scope>NUCLEOTIDE SEQUENCE [LARGE SCALE GENOMIC DNA]</scope>
    <source>
        <strain evidence="2 3">DSM 13116</strain>
    </source>
</reference>
<dbReference type="OrthoDB" id="9256230at2"/>
<feature type="chain" id="PRO_5012082607" evidence="1">
    <location>
        <begin position="26"/>
        <end position="99"/>
    </location>
</feature>
<name>A0A239CUK1_9BACT</name>
<proteinExistence type="predicted"/>
<accession>A0A239CUK1</accession>
<gene>
    <name evidence="2" type="ORF">SAMN04488503_3272</name>
</gene>
<evidence type="ECO:0000313" key="3">
    <source>
        <dbReference type="Proteomes" id="UP000198324"/>
    </source>
</evidence>
<evidence type="ECO:0000313" key="2">
    <source>
        <dbReference type="EMBL" id="SNS23321.1"/>
    </source>
</evidence>
<sequence length="99" mass="10940">MPRRIALPFLLVILSLPLCRATALAEEIIRYKPVVVQSGDNNLFPPKVLIVDTKDGHVWLWRERGRKDAAEGPDSQIIYQGRVAPGRAPGEAVATVKGR</sequence>
<protein>
    <submittedName>
        <fullName evidence="2">Uncharacterized protein</fullName>
    </submittedName>
</protein>
<dbReference type="EMBL" id="FZOC01000009">
    <property type="protein sequence ID" value="SNS23321.1"/>
    <property type="molecule type" value="Genomic_DNA"/>
</dbReference>
<evidence type="ECO:0000256" key="1">
    <source>
        <dbReference type="SAM" id="SignalP"/>
    </source>
</evidence>